<dbReference type="AlphaFoldDB" id="A0A8J3JTT4"/>
<organism evidence="2 3">
    <name type="scientific">Catellatospora chokoriensis</name>
    <dbReference type="NCBI Taxonomy" id="310353"/>
    <lineage>
        <taxon>Bacteria</taxon>
        <taxon>Bacillati</taxon>
        <taxon>Actinomycetota</taxon>
        <taxon>Actinomycetes</taxon>
        <taxon>Micromonosporales</taxon>
        <taxon>Micromonosporaceae</taxon>
        <taxon>Catellatospora</taxon>
    </lineage>
</organism>
<name>A0A8J3JTT4_9ACTN</name>
<evidence type="ECO:0000313" key="3">
    <source>
        <dbReference type="Proteomes" id="UP000619293"/>
    </source>
</evidence>
<keyword evidence="3" id="KW-1185">Reference proteome</keyword>
<dbReference type="Proteomes" id="UP000619293">
    <property type="component" value="Unassembled WGS sequence"/>
</dbReference>
<reference evidence="2 3" key="1">
    <citation type="submission" date="2021-01" db="EMBL/GenBank/DDBJ databases">
        <title>Whole genome shotgun sequence of Catellatospora chokoriensis NBRC 107358.</title>
        <authorList>
            <person name="Komaki H."/>
            <person name="Tamura T."/>
        </authorList>
    </citation>
    <scope>NUCLEOTIDE SEQUENCE [LARGE SCALE GENOMIC DNA]</scope>
    <source>
        <strain evidence="2 3">NBRC 107358</strain>
    </source>
</reference>
<feature type="compositionally biased region" description="Low complexity" evidence="1">
    <location>
        <begin position="36"/>
        <end position="59"/>
    </location>
</feature>
<sequence length="70" mass="6726">MTAPAAVLSMTVLDPIEHWADTTSGNAARCGAALQPGAAGSAAAAGPPVTATATGTASPHPRVTTSATRN</sequence>
<accession>A0A8J3JTT4</accession>
<evidence type="ECO:0000313" key="2">
    <source>
        <dbReference type="EMBL" id="GIF86648.1"/>
    </source>
</evidence>
<evidence type="ECO:0000256" key="1">
    <source>
        <dbReference type="SAM" id="MobiDB-lite"/>
    </source>
</evidence>
<gene>
    <name evidence="2" type="ORF">Cch02nite_00920</name>
</gene>
<comment type="caution">
    <text evidence="2">The sequence shown here is derived from an EMBL/GenBank/DDBJ whole genome shotgun (WGS) entry which is preliminary data.</text>
</comment>
<feature type="region of interest" description="Disordered" evidence="1">
    <location>
        <begin position="36"/>
        <end position="70"/>
    </location>
</feature>
<dbReference type="EMBL" id="BONG01000001">
    <property type="protein sequence ID" value="GIF86648.1"/>
    <property type="molecule type" value="Genomic_DNA"/>
</dbReference>
<proteinExistence type="predicted"/>
<protein>
    <submittedName>
        <fullName evidence="2">Uncharacterized protein</fullName>
    </submittedName>
</protein>